<sequence>MSGRKRSRDLDDIDGDTELEIESASSSFRQSNANQKRTKVAMAQAMGGSAVSDDEDDYEEVLMADDDDQAEIEVNSDEYTLRQDSSDNEQEEDEIDEVKATQYMQRDLRQHKDNVPAESGVIEVVYMRNFMCHENLSIELGPLINFVIGHNGSGKSAVLTALQISLGNKASGTNRAKSLKDMIKHGSDSGMVGVKIKNKGENAYKPDLYGETLTVERHFTKSGSTTFKLKSTDNRIITTKKGDLDDVLDHFGLQMDNPINVLTQDLARQFLANSTPVEKYRFFIKGTQLETLDGDYNILEEHLDGIEAQLSTREEMIAELRQKEAAARDRVRRAERVKTLEQRYRHVARQHAWAQVEQQEEILRLYQENVVTAEQELMPLEQTAEDDSNRYETEDIALEAARRGVEAHQESLVPLQEAHNTASERWQANTDSLRKHVAEQRTIKDSIKAHKKNIARLETEITDERQRLVDAHGDAHEQRLRQLDGLKAEAKEAKEAYDEFRGGLAALDQEVKDAQKRLQQAEIPLTSAKADENTARAALNRVSADQGRKYAGYHNKMEELCKAIGRETRFRIKPVGPLGLHVQLLKPQWSSILEKTFGGNLDSFVVTSKQDQELLTSLAKRIGCSANAIIVNPTSFSVAGHEPEDDSDTILRVLKIDNALVTQALVITTACEQTVLVQDIEQGRQYMYNSGRRKNVIAVLTMAKKAGDGQRWEWTKTGGQKSSGILRWNGATRMRADQEQEIQARRADHNAAQRACEQADQNRKAANMALNQARQAVVQHKRESEKLKLRHQQADDAVEKLEQEIELNQPQDGKLQELERQLDEAKEELQTAMASMEDSATAKATLDDRAHELKAAVDETQAEVLRAQELLGRAQARVVKCEDDRKEALYAKNAALDEVKAHKKTIERLQGKVEHQEGVVEQWSTLASDTSARVRIDDGMTLQILDDLLEDLKGQFHRAQQQQGGSEVEIVTAHHAAQLALEEARKENKSMNQTANTIRSTLQERRRRWGLFRKYISMRTRIQFNYLLSERKFRGRVLLDHAGKELDIHVEPDMTKNSDSGRQAKTLSGGEKSFSTICLLLSIWEAMGSPIRCLDEFDVYMDSVNRAQSMGLMIQTARRSVGRQFILITPQSMSNVELGEDVHVHKMADPERRRAPPPDQRTLDFSRA</sequence>
<dbReference type="GO" id="GO:0005524">
    <property type="term" value="F:ATP binding"/>
    <property type="evidence" value="ECO:0007669"/>
    <property type="project" value="UniProtKB-KW"/>
</dbReference>
<feature type="coiled-coil region" evidence="12">
    <location>
        <begin position="942"/>
        <end position="1001"/>
    </location>
</feature>
<evidence type="ECO:0000256" key="5">
    <source>
        <dbReference type="ARBA" id="ARBA00022741"/>
    </source>
</evidence>
<evidence type="ECO:0000313" key="15">
    <source>
        <dbReference type="EMBL" id="USW59391.1"/>
    </source>
</evidence>
<feature type="coiled-coil region" evidence="12">
    <location>
        <begin position="289"/>
        <end position="376"/>
    </location>
</feature>
<organism evidence="15 16">
    <name type="scientific">Septoria linicola</name>
    <dbReference type="NCBI Taxonomy" id="215465"/>
    <lineage>
        <taxon>Eukaryota</taxon>
        <taxon>Fungi</taxon>
        <taxon>Dikarya</taxon>
        <taxon>Ascomycota</taxon>
        <taxon>Pezizomycotina</taxon>
        <taxon>Dothideomycetes</taxon>
        <taxon>Dothideomycetidae</taxon>
        <taxon>Mycosphaerellales</taxon>
        <taxon>Mycosphaerellaceae</taxon>
        <taxon>Septoria</taxon>
    </lineage>
</organism>
<accession>A0A9Q9B986</accession>
<name>A0A9Q9B986_9PEZI</name>
<dbReference type="PANTHER" id="PTHR19306:SF6">
    <property type="entry name" value="STRUCTURAL MAINTENANCE OF CHROMOSOMES PROTEIN 6"/>
    <property type="match status" value="1"/>
</dbReference>
<evidence type="ECO:0000256" key="9">
    <source>
        <dbReference type="ARBA" id="ARBA00023172"/>
    </source>
</evidence>
<dbReference type="PANTHER" id="PTHR19306">
    <property type="entry name" value="STRUCTURAL MAINTENANCE OF CHROMOSOMES 5,6 SMC5, SMC6"/>
    <property type="match status" value="1"/>
</dbReference>
<evidence type="ECO:0000256" key="6">
    <source>
        <dbReference type="ARBA" id="ARBA00022763"/>
    </source>
</evidence>
<keyword evidence="16" id="KW-1185">Reference proteome</keyword>
<dbReference type="GO" id="GO:0003697">
    <property type="term" value="F:single-stranded DNA binding"/>
    <property type="evidence" value="ECO:0007669"/>
    <property type="project" value="TreeGrafter"/>
</dbReference>
<feature type="coiled-coil region" evidence="12">
    <location>
        <begin position="440"/>
        <end position="524"/>
    </location>
</feature>
<gene>
    <name evidence="15" type="ORF">Slin15195_G127100</name>
</gene>
<feature type="domain" description="RecF/RecN/SMC N-terminal" evidence="14">
    <location>
        <begin position="125"/>
        <end position="1132"/>
    </location>
</feature>
<reference evidence="15" key="1">
    <citation type="submission" date="2022-06" db="EMBL/GenBank/DDBJ databases">
        <title>Complete genome sequences of two strains of the flax pathogen Septoria linicola.</title>
        <authorList>
            <person name="Lapalu N."/>
            <person name="Simon A."/>
            <person name="Demenou B."/>
            <person name="Paumier D."/>
            <person name="Guillot M.-P."/>
            <person name="Gout L."/>
            <person name="Valade R."/>
        </authorList>
    </citation>
    <scope>NUCLEOTIDE SEQUENCE</scope>
    <source>
        <strain evidence="15">SE15195</strain>
    </source>
</reference>
<keyword evidence="5" id="KW-0547">Nucleotide-binding</keyword>
<keyword evidence="8 12" id="KW-0175">Coiled coil</keyword>
<protein>
    <submittedName>
        <fullName evidence="15">P-loop containing nucleoside triphosphate hydrolase</fullName>
    </submittedName>
</protein>
<evidence type="ECO:0000256" key="12">
    <source>
        <dbReference type="SAM" id="Coils"/>
    </source>
</evidence>
<dbReference type="GO" id="GO:0003684">
    <property type="term" value="F:damaged DNA binding"/>
    <property type="evidence" value="ECO:0007669"/>
    <property type="project" value="TreeGrafter"/>
</dbReference>
<proteinExistence type="inferred from homology"/>
<evidence type="ECO:0000256" key="8">
    <source>
        <dbReference type="ARBA" id="ARBA00023054"/>
    </source>
</evidence>
<evidence type="ECO:0000256" key="2">
    <source>
        <dbReference type="ARBA" id="ARBA00004286"/>
    </source>
</evidence>
<dbReference type="SUPFAM" id="SSF52540">
    <property type="entry name" value="P-loop containing nucleoside triphosphate hydrolases"/>
    <property type="match status" value="1"/>
</dbReference>
<feature type="region of interest" description="Disordered" evidence="13">
    <location>
        <begin position="1"/>
        <end position="39"/>
    </location>
</feature>
<feature type="coiled-coil region" evidence="12">
    <location>
        <begin position="756"/>
        <end position="912"/>
    </location>
</feature>
<evidence type="ECO:0000313" key="16">
    <source>
        <dbReference type="Proteomes" id="UP001056384"/>
    </source>
</evidence>
<comment type="subcellular location">
    <subcellularLocation>
        <location evidence="2">Chromosome</location>
    </subcellularLocation>
    <subcellularLocation>
        <location evidence="1">Nucleus</location>
    </subcellularLocation>
</comment>
<keyword evidence="6" id="KW-0227">DNA damage</keyword>
<dbReference type="EMBL" id="CP099429">
    <property type="protein sequence ID" value="USW59391.1"/>
    <property type="molecule type" value="Genomic_DNA"/>
</dbReference>
<keyword evidence="7" id="KW-0067">ATP-binding</keyword>
<dbReference type="GO" id="GO:0016787">
    <property type="term" value="F:hydrolase activity"/>
    <property type="evidence" value="ECO:0007669"/>
    <property type="project" value="UniProtKB-KW"/>
</dbReference>
<evidence type="ECO:0000256" key="4">
    <source>
        <dbReference type="ARBA" id="ARBA00022454"/>
    </source>
</evidence>
<dbReference type="GO" id="GO:0030915">
    <property type="term" value="C:Smc5-Smc6 complex"/>
    <property type="evidence" value="ECO:0007669"/>
    <property type="project" value="TreeGrafter"/>
</dbReference>
<keyword evidence="11" id="KW-0539">Nucleus</keyword>
<keyword evidence="10" id="KW-0234">DNA repair</keyword>
<dbReference type="GO" id="GO:0000724">
    <property type="term" value="P:double-strand break repair via homologous recombination"/>
    <property type="evidence" value="ECO:0007669"/>
    <property type="project" value="TreeGrafter"/>
</dbReference>
<evidence type="ECO:0000259" key="14">
    <source>
        <dbReference type="Pfam" id="PF02463"/>
    </source>
</evidence>
<dbReference type="InterPro" id="IPR003395">
    <property type="entry name" value="RecF/RecN/SMC_N"/>
</dbReference>
<dbReference type="Gene3D" id="3.40.50.300">
    <property type="entry name" value="P-loop containing nucleotide triphosphate hydrolases"/>
    <property type="match status" value="2"/>
</dbReference>
<feature type="compositionally biased region" description="Polar residues" evidence="13">
    <location>
        <begin position="23"/>
        <end position="35"/>
    </location>
</feature>
<evidence type="ECO:0000256" key="3">
    <source>
        <dbReference type="ARBA" id="ARBA00006793"/>
    </source>
</evidence>
<keyword evidence="4" id="KW-0158">Chromosome</keyword>
<evidence type="ECO:0000256" key="13">
    <source>
        <dbReference type="SAM" id="MobiDB-lite"/>
    </source>
</evidence>
<evidence type="ECO:0000256" key="7">
    <source>
        <dbReference type="ARBA" id="ARBA00022840"/>
    </source>
</evidence>
<comment type="similarity">
    <text evidence="3">Belongs to the SMC family. SMC6 subfamily.</text>
</comment>
<dbReference type="Proteomes" id="UP001056384">
    <property type="component" value="Chromosome 12"/>
</dbReference>
<evidence type="ECO:0000256" key="1">
    <source>
        <dbReference type="ARBA" id="ARBA00004123"/>
    </source>
</evidence>
<dbReference type="AlphaFoldDB" id="A0A9Q9B986"/>
<feature type="region of interest" description="Disordered" evidence="13">
    <location>
        <begin position="1147"/>
        <end position="1168"/>
    </location>
</feature>
<dbReference type="Pfam" id="PF02463">
    <property type="entry name" value="SMC_N"/>
    <property type="match status" value="1"/>
</dbReference>
<keyword evidence="15" id="KW-0378">Hydrolase</keyword>
<dbReference type="GO" id="GO:0005634">
    <property type="term" value="C:nucleus"/>
    <property type="evidence" value="ECO:0007669"/>
    <property type="project" value="UniProtKB-SubCell"/>
</dbReference>
<evidence type="ECO:0000256" key="10">
    <source>
        <dbReference type="ARBA" id="ARBA00023204"/>
    </source>
</evidence>
<evidence type="ECO:0000256" key="11">
    <source>
        <dbReference type="ARBA" id="ARBA00023242"/>
    </source>
</evidence>
<dbReference type="GO" id="GO:0035861">
    <property type="term" value="C:site of double-strand break"/>
    <property type="evidence" value="ECO:0007669"/>
    <property type="project" value="TreeGrafter"/>
</dbReference>
<feature type="compositionally biased region" description="Acidic residues" evidence="13">
    <location>
        <begin position="11"/>
        <end position="21"/>
    </location>
</feature>
<dbReference type="InterPro" id="IPR027417">
    <property type="entry name" value="P-loop_NTPase"/>
</dbReference>
<keyword evidence="9" id="KW-0233">DNA recombination</keyword>